<evidence type="ECO:0000256" key="5">
    <source>
        <dbReference type="SAM" id="MobiDB-lite"/>
    </source>
</evidence>
<comment type="similarity">
    <text evidence="4">In the N-terminal section; belongs to the acetate CoA ligase alpha subunit family.</text>
</comment>
<dbReference type="GO" id="GO:0016874">
    <property type="term" value="F:ligase activity"/>
    <property type="evidence" value="ECO:0007669"/>
    <property type="project" value="UniProtKB-KW"/>
</dbReference>
<organism evidence="7 8">
    <name type="scientific">Tsukamurella paurometabola (strain ATCC 8368 / DSM 20162 / CCUG 35730 / CIP 100753 / JCM 10117 / KCTC 9821 / NBRC 16120 / NCIMB 702349 / NCTC 13040)</name>
    <name type="common">Corynebacterium paurometabolum</name>
    <dbReference type="NCBI Taxonomy" id="521096"/>
    <lineage>
        <taxon>Bacteria</taxon>
        <taxon>Bacillati</taxon>
        <taxon>Actinomycetota</taxon>
        <taxon>Actinomycetes</taxon>
        <taxon>Mycobacteriales</taxon>
        <taxon>Tsukamurellaceae</taxon>
        <taxon>Tsukamurella</taxon>
    </lineage>
</organism>
<dbReference type="PANTHER" id="PTHR43334">
    <property type="entry name" value="ACETATE--COA LIGASE [ADP-FORMING]"/>
    <property type="match status" value="1"/>
</dbReference>
<dbReference type="Pfam" id="PF13607">
    <property type="entry name" value="Succ_CoA_lig"/>
    <property type="match status" value="1"/>
</dbReference>
<protein>
    <submittedName>
        <fullName evidence="7">CoA-binding domain protein</fullName>
    </submittedName>
</protein>
<feature type="domain" description="CoA-binding" evidence="6">
    <location>
        <begin position="23"/>
        <end position="118"/>
    </location>
</feature>
<dbReference type="HOGENOM" id="CLU_007415_3_1_11"/>
<dbReference type="InterPro" id="IPR013815">
    <property type="entry name" value="ATP_grasp_subdomain_1"/>
</dbReference>
<dbReference type="InterPro" id="IPR051538">
    <property type="entry name" value="Acyl-CoA_Synth/Transferase"/>
</dbReference>
<dbReference type="eggNOG" id="COG1042">
    <property type="taxonomic scope" value="Bacteria"/>
</dbReference>
<feature type="region of interest" description="Disordered" evidence="5">
    <location>
        <begin position="1"/>
        <end position="21"/>
    </location>
</feature>
<dbReference type="SUPFAM" id="SSF56059">
    <property type="entry name" value="Glutathione synthetase ATP-binding domain-like"/>
    <property type="match status" value="1"/>
</dbReference>
<dbReference type="Pfam" id="PF13549">
    <property type="entry name" value="ATP-grasp_5"/>
    <property type="match status" value="1"/>
</dbReference>
<dbReference type="eggNOG" id="COG0045">
    <property type="taxonomic scope" value="Bacteria"/>
</dbReference>
<dbReference type="GO" id="GO:0005524">
    <property type="term" value="F:ATP binding"/>
    <property type="evidence" value="ECO:0007669"/>
    <property type="project" value="UniProtKB-KW"/>
</dbReference>
<dbReference type="SUPFAM" id="SSF51735">
    <property type="entry name" value="NAD(P)-binding Rossmann-fold domains"/>
    <property type="match status" value="1"/>
</dbReference>
<reference evidence="8" key="1">
    <citation type="submission" date="2010-03" db="EMBL/GenBank/DDBJ databases">
        <title>The complete chromosome of Tsukamurella paurometabola DSM 20162.</title>
        <authorList>
            <consortium name="US DOE Joint Genome Institute (JGI-PGF)"/>
            <person name="Lucas S."/>
            <person name="Copeland A."/>
            <person name="Lapidus A."/>
            <person name="Glavina del Rio T."/>
            <person name="Dalin E."/>
            <person name="Tice H."/>
            <person name="Bruce D."/>
            <person name="Goodwin L."/>
            <person name="Pitluck S."/>
            <person name="Kyrpides N."/>
            <person name="Mavromatis K."/>
            <person name="Ivanova N."/>
            <person name="Mikhailova N."/>
            <person name="Munk A.C."/>
            <person name="Brettin T."/>
            <person name="Detter J.C."/>
            <person name="Tapia R."/>
            <person name="Han C."/>
            <person name="Larimer F."/>
            <person name="Land M."/>
            <person name="Hauser L."/>
            <person name="Markowitz V."/>
            <person name="Cheng J.-F."/>
            <person name="Hugenholtz P."/>
            <person name="Woyke T."/>
            <person name="Wu D."/>
            <person name="Jando M."/>
            <person name="Brambilla E."/>
            <person name="Klenk H.-P."/>
            <person name="Eisen J.A."/>
        </authorList>
    </citation>
    <scope>NUCLEOTIDE SEQUENCE [LARGE SCALE GENOMIC DNA]</scope>
    <source>
        <strain evidence="8">ATCC 8368 / DSM 20162 / CCUG 35730 / CIP 100753 / JCM 10117 / KCTC 9821 / NBRC 16120 / NCIMB 702349 / NCTC 13040</strain>
    </source>
</reference>
<evidence type="ECO:0000313" key="7">
    <source>
        <dbReference type="EMBL" id="ADG78647.1"/>
    </source>
</evidence>
<dbReference type="InterPro" id="IPR016102">
    <property type="entry name" value="Succinyl-CoA_synth-like"/>
</dbReference>
<dbReference type="SUPFAM" id="SSF52210">
    <property type="entry name" value="Succinyl-CoA synthetase domains"/>
    <property type="match status" value="2"/>
</dbReference>
<dbReference type="EMBL" id="CP001966">
    <property type="protein sequence ID" value="ADG78647.1"/>
    <property type="molecule type" value="Genomic_DNA"/>
</dbReference>
<evidence type="ECO:0000259" key="6">
    <source>
        <dbReference type="SMART" id="SM00881"/>
    </source>
</evidence>
<keyword evidence="3" id="KW-0067">ATP-binding</keyword>
<accession>D5UNS9</accession>
<name>D5UNS9_TSUPD</name>
<keyword evidence="2" id="KW-0547">Nucleotide-binding</keyword>
<dbReference type="Gene3D" id="3.30.1490.20">
    <property type="entry name" value="ATP-grasp fold, A domain"/>
    <property type="match status" value="1"/>
</dbReference>
<dbReference type="STRING" id="521096.Tpau_2035"/>
<evidence type="ECO:0000313" key="8">
    <source>
        <dbReference type="Proteomes" id="UP000001213"/>
    </source>
</evidence>
<dbReference type="AlphaFoldDB" id="D5UNS9"/>
<dbReference type="InterPro" id="IPR036291">
    <property type="entry name" value="NAD(P)-bd_dom_sf"/>
</dbReference>
<gene>
    <name evidence="7" type="ordered locus">Tpau_2035</name>
</gene>
<dbReference type="InterPro" id="IPR032875">
    <property type="entry name" value="Succ_CoA_lig_flav_dom"/>
</dbReference>
<dbReference type="KEGG" id="tpr:Tpau_2035"/>
<reference evidence="7 8" key="2">
    <citation type="journal article" date="2011" name="Stand. Genomic Sci.">
        <title>Complete genome sequence of Tsukamurella paurometabola type strain (no. 33).</title>
        <authorList>
            <person name="Munk A.C."/>
            <person name="Lapidus A."/>
            <person name="Lucas S."/>
            <person name="Nolan M."/>
            <person name="Tice H."/>
            <person name="Cheng J.F."/>
            <person name="Del Rio T.G."/>
            <person name="Goodwin L."/>
            <person name="Pitluck S."/>
            <person name="Liolios K."/>
            <person name="Huntemann M."/>
            <person name="Ivanova N."/>
            <person name="Mavromatis K."/>
            <person name="Mikhailova N."/>
            <person name="Pati A."/>
            <person name="Chen A."/>
            <person name="Palaniappan K."/>
            <person name="Tapia R."/>
            <person name="Han C."/>
            <person name="Land M."/>
            <person name="Hauser L."/>
            <person name="Chang Y.J."/>
            <person name="Jeffries C.D."/>
            <person name="Brettin T."/>
            <person name="Yasawong M."/>
            <person name="Brambilla E.M."/>
            <person name="Rohde M."/>
            <person name="Sikorski J."/>
            <person name="Goker M."/>
            <person name="Detter J.C."/>
            <person name="Woyke T."/>
            <person name="Bristow J."/>
            <person name="Eisen J.A."/>
            <person name="Markowitz V."/>
            <person name="Hugenholtz P."/>
            <person name="Kyrpides N.C."/>
            <person name="Klenk H.P."/>
        </authorList>
    </citation>
    <scope>NUCLEOTIDE SEQUENCE [LARGE SCALE GENOMIC DNA]</scope>
    <source>
        <strain evidence="8">ATCC 8368 / DSM 20162 / CCUG 35730 / CIP 100753 / JCM 10117 / KCTC 9821 / NBRC 16120 / NCIMB 702349 / NCTC 13040</strain>
    </source>
</reference>
<dbReference type="SMART" id="SM00881">
    <property type="entry name" value="CoA_binding"/>
    <property type="match status" value="1"/>
</dbReference>
<sequence>MTGTTDLPAAETTPTKRGPMARLFDPRSIAVVGASTDPAKRGYQSIRALQRSGYRHPIHPVNPRATRILGLDVAPSVEELPRDIDVALIALPGPLVPDALRACAGVGIRSAVVLANGFKESGHAGAALEAELAAVIAETGIRVIGPNTSGIINASTGANLVGLLDIPQGPISVVTQSGNMLLSLVNDDRALQGPGFHVYAGLGNQVDVSYADCLTAMAEDDQTGAIAVHAEGLIDGRGFLVAAARAVADTPVVMVRGGRSEIGRRTALSHTGSVAGSDAVATAVLRQAGVELVDRSDELAVVAGALAATVPVQAGRSIAILADGGGHATLAADALAELGVSLANTSEQTQHRLRQLLGDAAAVANPVDVAGATDADPTVFVDAARILMADPAVGLVLIVGMFGGYHLRFDAGLHAAEQSTADRLADLSRAARIPLVVQSCYAAAPNPVHARLRTEGFTVVNSIDHAARIVAALTRRGDRLGTAGLRSDLALPTPIRAPGGPDAPGGLLDEPAARRLVEASGIDLGAWAFARTADEAAEAVEGFDHPCALKIVSPQVVHKSDVGGVQLGVLPFDAADRARAMIETVAARAPGAEIDGLIVSPMARPGIELLVGAMQDPIFGPVVVFGSGGVLVEALKDVTFRAAPFTELEAREMIDETAVSRMLDGHRHLPRIDRDELARLLVRIGDLIATRRDIDELDLNPVIASADGLVPADVRIVLTSQHTGAPA</sequence>
<dbReference type="FunFam" id="3.30.1490.20:FF:000020">
    <property type="entry name" value="Protein lysine acetyltransferase"/>
    <property type="match status" value="1"/>
</dbReference>
<dbReference type="Gene3D" id="3.40.50.720">
    <property type="entry name" value="NAD(P)-binding Rossmann-like Domain"/>
    <property type="match status" value="1"/>
</dbReference>
<dbReference type="InterPro" id="IPR003781">
    <property type="entry name" value="CoA-bd"/>
</dbReference>
<dbReference type="Gene3D" id="3.40.50.261">
    <property type="entry name" value="Succinyl-CoA synthetase domains"/>
    <property type="match status" value="2"/>
</dbReference>
<keyword evidence="8" id="KW-1185">Reference proteome</keyword>
<dbReference type="Pfam" id="PF13380">
    <property type="entry name" value="CoA_binding_2"/>
    <property type="match status" value="1"/>
</dbReference>
<keyword evidence="1" id="KW-0436">Ligase</keyword>
<dbReference type="PANTHER" id="PTHR43334:SF1">
    <property type="entry name" value="3-HYDROXYPROPIONATE--COA LIGASE [ADP-FORMING]"/>
    <property type="match status" value="1"/>
</dbReference>
<evidence type="ECO:0000256" key="3">
    <source>
        <dbReference type="ARBA" id="ARBA00022840"/>
    </source>
</evidence>
<dbReference type="RefSeq" id="WP_013126669.1">
    <property type="nucleotide sequence ID" value="NC_014158.1"/>
</dbReference>
<evidence type="ECO:0000256" key="2">
    <source>
        <dbReference type="ARBA" id="ARBA00022741"/>
    </source>
</evidence>
<evidence type="ECO:0000256" key="4">
    <source>
        <dbReference type="ARBA" id="ARBA00060888"/>
    </source>
</evidence>
<evidence type="ECO:0000256" key="1">
    <source>
        <dbReference type="ARBA" id="ARBA00022598"/>
    </source>
</evidence>
<proteinExistence type="inferred from homology"/>
<dbReference type="Gene3D" id="3.30.470.20">
    <property type="entry name" value="ATP-grasp fold, B domain"/>
    <property type="match status" value="1"/>
</dbReference>
<dbReference type="Proteomes" id="UP000001213">
    <property type="component" value="Chromosome"/>
</dbReference>